<organism evidence="1">
    <name type="scientific">Brugia malayi</name>
    <name type="common">Filarial nematode worm</name>
    <dbReference type="NCBI Taxonomy" id="6279"/>
    <lineage>
        <taxon>Eukaryota</taxon>
        <taxon>Metazoa</taxon>
        <taxon>Ecdysozoa</taxon>
        <taxon>Nematoda</taxon>
        <taxon>Chromadorea</taxon>
        <taxon>Rhabditida</taxon>
        <taxon>Spirurina</taxon>
        <taxon>Spiruromorpha</taxon>
        <taxon>Filarioidea</taxon>
        <taxon>Onchocercidae</taxon>
        <taxon>Brugia</taxon>
    </lineage>
</organism>
<protein>
    <submittedName>
        <fullName evidence="1 4">Bm14332, isoform b</fullName>
    </submittedName>
</protein>
<sequence length="45" mass="5490">MQAYVICIVYYPYNYYIPKMDQFRIDGQRGFLRADDVCFFFGTFN</sequence>
<dbReference type="EMBL" id="LN860088">
    <property type="protein sequence ID" value="CDQ08549.1"/>
    <property type="molecule type" value="Genomic_DNA"/>
</dbReference>
<reference evidence="1" key="2">
    <citation type="submission" date="2012-12" db="EMBL/GenBank/DDBJ databases">
        <authorList>
            <consortium name="WormBase Consortium"/>
            <person name="Ghedin E."/>
            <person name="Paulini M."/>
        </authorList>
    </citation>
    <scope>NUCLEOTIDE SEQUENCE</scope>
    <source>
        <strain evidence="1">FR3</strain>
    </source>
</reference>
<gene>
    <name evidence="1 4" type="primary">Bm14332</name>
    <name evidence="2" type="ORF">BM_BM14332</name>
    <name evidence="1" type="ORF">BM_Bm14332</name>
</gene>
<evidence type="ECO:0000313" key="3">
    <source>
        <dbReference type="Proteomes" id="UP000006672"/>
    </source>
</evidence>
<dbReference type="KEGG" id="bmy:BM_BM14332"/>
<dbReference type="WBParaSite" id="Bm14332.1">
    <property type="protein sequence ID" value="Bm14332.1"/>
    <property type="gene ID" value="WBGene00234593"/>
</dbReference>
<accession>A0A4E9FTW4</accession>
<dbReference type="RefSeq" id="XP_042938793.1">
    <property type="nucleotide sequence ID" value="XM_043082859.1"/>
</dbReference>
<dbReference type="AlphaFoldDB" id="A0A1P6BN94"/>
<evidence type="ECO:0000313" key="1">
    <source>
        <dbReference type="EMBL" id="CDQ08549.1"/>
    </source>
</evidence>
<reference evidence="1 3" key="1">
    <citation type="journal article" date="2007" name="Science">
        <title>Draft genome of the filarial nematode parasite Brugia malayi.</title>
        <authorList>
            <person name="Ghedin E."/>
            <person name="Wang S."/>
            <person name="Spiro D."/>
            <person name="Caler E."/>
            <person name="Zhao Q."/>
            <person name="Crabtree J."/>
            <person name="Allen J.E."/>
            <person name="Delcher A.L."/>
            <person name="Guiliano D.B."/>
            <person name="Miranda-Saavedra D."/>
            <person name="Angiuoli S.V."/>
            <person name="Creasy T."/>
            <person name="Amedeo P."/>
            <person name="Haas B."/>
            <person name="El-Sayed N.M."/>
            <person name="Wortman J.R."/>
            <person name="Feldblyum T."/>
            <person name="Tallon L."/>
            <person name="Schatz M."/>
            <person name="Shumway M."/>
            <person name="Koo H."/>
            <person name="Salzberg S.L."/>
            <person name="Schobel S."/>
            <person name="Pertea M."/>
            <person name="Pop M."/>
            <person name="White O."/>
            <person name="Barton G.J."/>
            <person name="Carlow C.K."/>
            <person name="Crawford M.J."/>
            <person name="Daub J."/>
            <person name="Dimmic M.W."/>
            <person name="Estes C.F."/>
            <person name="Foster J.M."/>
            <person name="Ganatra M."/>
            <person name="Gregory W.F."/>
            <person name="Johnson N.M."/>
            <person name="Jin J."/>
            <person name="Komuniecki R."/>
            <person name="Korf I."/>
            <person name="Kumar S."/>
            <person name="Laney S."/>
            <person name="Li B.W."/>
            <person name="Li W."/>
            <person name="Lindblom T.H."/>
            <person name="Lustigman S."/>
            <person name="Ma D."/>
            <person name="Maina C.V."/>
            <person name="Martin D.M."/>
            <person name="McCarter J.P."/>
            <person name="McReynolds L."/>
            <person name="Mitreva M."/>
            <person name="Nutman T.B."/>
            <person name="Parkinson J."/>
            <person name="Peregrin-Alvarez J.M."/>
            <person name="Poole C."/>
            <person name="Ren Q."/>
            <person name="Saunders L."/>
            <person name="Sluder A.E."/>
            <person name="Smith K."/>
            <person name="Stanke M."/>
            <person name="Unnasch T.R."/>
            <person name="Ware J."/>
            <person name="Wei A.D."/>
            <person name="Weil G."/>
            <person name="Williams D.J."/>
            <person name="Zhang Y."/>
            <person name="Williams S.A."/>
            <person name="Fraser-Liggett C."/>
            <person name="Slatko B."/>
            <person name="Blaxter M.L."/>
            <person name="Scott A.L."/>
        </authorList>
    </citation>
    <scope>NUCLEOTIDE SEQUENCE</scope>
    <source>
        <strain evidence="1 3">FR3</strain>
    </source>
</reference>
<name>A0A1P6BN94_BRUMA</name>
<reference evidence="2" key="3">
    <citation type="submission" date="2019-04" db="EMBL/GenBank/DDBJ databases">
        <authorList>
            <person name="Howe K."/>
            <person name="Paulini M."/>
            <person name="Williams G."/>
        </authorList>
    </citation>
    <scope>NUCLEOTIDE SEQUENCE [LARGE SCALE GENOMIC DNA]</scope>
    <source>
        <strain evidence="2">FR3</strain>
    </source>
</reference>
<dbReference type="EMBL" id="CAAKNF010000010">
    <property type="protein sequence ID" value="VIP00065.1"/>
    <property type="molecule type" value="Genomic_DNA"/>
</dbReference>
<dbReference type="Proteomes" id="UP000006672">
    <property type="component" value="Unassembled WGS sequence"/>
</dbReference>
<evidence type="ECO:0000313" key="4">
    <source>
        <dbReference type="WBParaSite" id="Bm14332.1"/>
    </source>
</evidence>
<proteinExistence type="predicted"/>
<accession>A0A1P6BN94</accession>
<dbReference type="CTD" id="66058045"/>
<evidence type="ECO:0000313" key="2">
    <source>
        <dbReference type="EMBL" id="VIP00065.1"/>
    </source>
</evidence>
<keyword evidence="3" id="KW-1185">Reference proteome</keyword>
<reference evidence="4" key="4">
    <citation type="submission" date="2019-12" db="UniProtKB">
        <authorList>
            <consortium name="WormBaseParasite"/>
        </authorList>
    </citation>
    <scope>IDENTIFICATION</scope>
</reference>
<dbReference type="GeneID" id="66058045"/>